<dbReference type="InterPro" id="IPR002156">
    <property type="entry name" value="RNaseH_domain"/>
</dbReference>
<gene>
    <name evidence="2" type="ORF">Dsin_025131</name>
</gene>
<evidence type="ECO:0000313" key="2">
    <source>
        <dbReference type="EMBL" id="KAK3193821.1"/>
    </source>
</evidence>
<dbReference type="Proteomes" id="UP001281410">
    <property type="component" value="Unassembled WGS sequence"/>
</dbReference>
<dbReference type="GO" id="GO:0003676">
    <property type="term" value="F:nucleic acid binding"/>
    <property type="evidence" value="ECO:0007669"/>
    <property type="project" value="InterPro"/>
</dbReference>
<dbReference type="EMBL" id="JANJYJ010000008">
    <property type="protein sequence ID" value="KAK3193821.1"/>
    <property type="molecule type" value="Genomic_DNA"/>
</dbReference>
<dbReference type="Pfam" id="PF13456">
    <property type="entry name" value="RVT_3"/>
    <property type="match status" value="1"/>
</dbReference>
<proteinExistence type="predicted"/>
<reference evidence="2" key="1">
    <citation type="journal article" date="2023" name="Plant J.">
        <title>Genome sequences and population genomics provide insights into the demographic history, inbreeding, and mutation load of two 'living fossil' tree species of Dipteronia.</title>
        <authorList>
            <person name="Feng Y."/>
            <person name="Comes H.P."/>
            <person name="Chen J."/>
            <person name="Zhu S."/>
            <person name="Lu R."/>
            <person name="Zhang X."/>
            <person name="Li P."/>
            <person name="Qiu J."/>
            <person name="Olsen K.M."/>
            <person name="Qiu Y."/>
        </authorList>
    </citation>
    <scope>NUCLEOTIDE SEQUENCE</scope>
    <source>
        <strain evidence="2">NBL</strain>
    </source>
</reference>
<dbReference type="AlphaFoldDB" id="A0AAD9ZVU3"/>
<comment type="caution">
    <text evidence="2">The sequence shown here is derived from an EMBL/GenBank/DDBJ whole genome shotgun (WGS) entry which is preliminary data.</text>
</comment>
<sequence length="189" mass="21227">MHARGCPSLNKIRVSFPSLKDLRVRDHLSFLNFMISCKNQAQREVLELLCMVLLRIWFRRNCHSHNSAMISVDDIRPWAEVYIADFRKANSVMDGPLAVWEVAASVWKPNDVGLLKLNTDATLNEACRKVGTGAVIRDSSGAVLASCAHTIPAGFTPLVDEAMAVRNGLQFAKDSGHWPVLLRLMLKWW</sequence>
<organism evidence="2 3">
    <name type="scientific">Dipteronia sinensis</name>
    <dbReference type="NCBI Taxonomy" id="43782"/>
    <lineage>
        <taxon>Eukaryota</taxon>
        <taxon>Viridiplantae</taxon>
        <taxon>Streptophyta</taxon>
        <taxon>Embryophyta</taxon>
        <taxon>Tracheophyta</taxon>
        <taxon>Spermatophyta</taxon>
        <taxon>Magnoliopsida</taxon>
        <taxon>eudicotyledons</taxon>
        <taxon>Gunneridae</taxon>
        <taxon>Pentapetalae</taxon>
        <taxon>rosids</taxon>
        <taxon>malvids</taxon>
        <taxon>Sapindales</taxon>
        <taxon>Sapindaceae</taxon>
        <taxon>Hippocastanoideae</taxon>
        <taxon>Acereae</taxon>
        <taxon>Dipteronia</taxon>
    </lineage>
</organism>
<dbReference type="InterPro" id="IPR052929">
    <property type="entry name" value="RNase_H-like_EbsB-rel"/>
</dbReference>
<dbReference type="GO" id="GO:0004523">
    <property type="term" value="F:RNA-DNA hybrid ribonuclease activity"/>
    <property type="evidence" value="ECO:0007669"/>
    <property type="project" value="InterPro"/>
</dbReference>
<evidence type="ECO:0000259" key="1">
    <source>
        <dbReference type="Pfam" id="PF13456"/>
    </source>
</evidence>
<name>A0AAD9ZVU3_9ROSI</name>
<accession>A0AAD9ZVU3</accession>
<dbReference type="PANTHER" id="PTHR47074">
    <property type="entry name" value="BNAC02G40300D PROTEIN"/>
    <property type="match status" value="1"/>
</dbReference>
<dbReference type="PANTHER" id="PTHR47074:SF11">
    <property type="entry name" value="REVERSE TRANSCRIPTASE-LIKE PROTEIN"/>
    <property type="match status" value="1"/>
</dbReference>
<protein>
    <recommendedName>
        <fullName evidence="1">RNase H type-1 domain-containing protein</fullName>
    </recommendedName>
</protein>
<keyword evidence="3" id="KW-1185">Reference proteome</keyword>
<evidence type="ECO:0000313" key="3">
    <source>
        <dbReference type="Proteomes" id="UP001281410"/>
    </source>
</evidence>
<feature type="domain" description="RNase H type-1" evidence="1">
    <location>
        <begin position="118"/>
        <end position="182"/>
    </location>
</feature>